<dbReference type="Proteomes" id="UP000054166">
    <property type="component" value="Unassembled WGS sequence"/>
</dbReference>
<protein>
    <submittedName>
        <fullName evidence="2">Uncharacterized protein</fullName>
    </submittedName>
</protein>
<feature type="compositionally biased region" description="Polar residues" evidence="1">
    <location>
        <begin position="8"/>
        <end position="30"/>
    </location>
</feature>
<gene>
    <name evidence="2" type="ORF">PILCRDRAFT_824382</name>
</gene>
<proteinExistence type="predicted"/>
<dbReference type="STRING" id="765440.A0A0C3FEQ6"/>
<feature type="region of interest" description="Disordered" evidence="1">
    <location>
        <begin position="1"/>
        <end position="33"/>
    </location>
</feature>
<evidence type="ECO:0000256" key="1">
    <source>
        <dbReference type="SAM" id="MobiDB-lite"/>
    </source>
</evidence>
<dbReference type="InterPro" id="IPR009836">
    <property type="entry name" value="GRDP-like"/>
</dbReference>
<evidence type="ECO:0000313" key="2">
    <source>
        <dbReference type="EMBL" id="KIM78484.1"/>
    </source>
</evidence>
<organism evidence="2 3">
    <name type="scientific">Piloderma croceum (strain F 1598)</name>
    <dbReference type="NCBI Taxonomy" id="765440"/>
    <lineage>
        <taxon>Eukaryota</taxon>
        <taxon>Fungi</taxon>
        <taxon>Dikarya</taxon>
        <taxon>Basidiomycota</taxon>
        <taxon>Agaricomycotina</taxon>
        <taxon>Agaricomycetes</taxon>
        <taxon>Agaricomycetidae</taxon>
        <taxon>Atheliales</taxon>
        <taxon>Atheliaceae</taxon>
        <taxon>Piloderma</taxon>
    </lineage>
</organism>
<dbReference type="Pfam" id="PF07173">
    <property type="entry name" value="GRDP-like"/>
    <property type="match status" value="1"/>
</dbReference>
<dbReference type="PANTHER" id="PTHR34365">
    <property type="entry name" value="ENOLASE (DUF1399)"/>
    <property type="match status" value="1"/>
</dbReference>
<keyword evidence="3" id="KW-1185">Reference proteome</keyword>
<sequence>MEDYVAPTATSTSPWNQSTSTMLPTYTSERQPGPPAYHLSPTTLLSPVWLRQHLLLLAAFSRLKQVIQTLDLGNNRAAEGEDTQDTQACLRDLDESGRWGLFTEMAARRFGIWQVKYIAECIVELPPLDVLMVWCAYLGSPGWYKEDLVRLAPFHPGILFPDFPLDSVAKVIDPRNVVYDPGHSAATRWKTSTGLLFDPVEAFKTTHQVTVECPKCDDTFSVSWLTDTGNGYGQQGFKTRCCSCQTIVTKEAIAIRRLINELKKLFLVTSSRLAFYLLTPSPVSSRVHPLAGIMNRLGDSIADIGDRWNWSSQMAFYDLTFNHVDIERPIARLMSAYVGAERASVDLVAATLRHTVFVDKLQELGWLDPSRWDQRAETLDKAIARYTRFLQLARESPKRMLVPTIGIDIAWQTHLLLASLYRRDMKICVGQLFDREDAVEQGVLSAAFDDTAQRWQACFKVLYSTSGHLPPNESALSKISSRLHLSSMPLTFASINYDLPLIYDEVDSFLSHPSERSSIFVANDERFFKARSRRESEFRDRLTNNLKKAGKGLADASLIERAKATRPAFVTDDIHWRRFGPCGFPVTAMGVIASANVLDARVAYSPVAAGIGVVG</sequence>
<reference evidence="2 3" key="1">
    <citation type="submission" date="2014-04" db="EMBL/GenBank/DDBJ databases">
        <authorList>
            <consortium name="DOE Joint Genome Institute"/>
            <person name="Kuo A."/>
            <person name="Tarkka M."/>
            <person name="Buscot F."/>
            <person name="Kohler A."/>
            <person name="Nagy L.G."/>
            <person name="Floudas D."/>
            <person name="Copeland A."/>
            <person name="Barry K.W."/>
            <person name="Cichocki N."/>
            <person name="Veneault-Fourrey C."/>
            <person name="LaButti K."/>
            <person name="Lindquist E.A."/>
            <person name="Lipzen A."/>
            <person name="Lundell T."/>
            <person name="Morin E."/>
            <person name="Murat C."/>
            <person name="Sun H."/>
            <person name="Tunlid A."/>
            <person name="Henrissat B."/>
            <person name="Grigoriev I.V."/>
            <person name="Hibbett D.S."/>
            <person name="Martin F."/>
            <person name="Nordberg H.P."/>
            <person name="Cantor M.N."/>
            <person name="Hua S.X."/>
        </authorList>
    </citation>
    <scope>NUCLEOTIDE SEQUENCE [LARGE SCALE GENOMIC DNA]</scope>
    <source>
        <strain evidence="2 3">F 1598</strain>
    </source>
</reference>
<dbReference type="AlphaFoldDB" id="A0A0C3FEQ6"/>
<dbReference type="InParanoid" id="A0A0C3FEQ6"/>
<dbReference type="OrthoDB" id="2684236at2759"/>
<dbReference type="PANTHER" id="PTHR34365:SF7">
    <property type="entry name" value="GLYCINE-RICH DOMAIN-CONTAINING PROTEIN 1"/>
    <property type="match status" value="1"/>
</dbReference>
<name>A0A0C3FEQ6_PILCF</name>
<evidence type="ECO:0000313" key="3">
    <source>
        <dbReference type="Proteomes" id="UP000054166"/>
    </source>
</evidence>
<accession>A0A0C3FEQ6</accession>
<dbReference type="HOGENOM" id="CLU_010103_1_1_1"/>
<reference evidence="3" key="2">
    <citation type="submission" date="2015-01" db="EMBL/GenBank/DDBJ databases">
        <title>Evolutionary Origins and Diversification of the Mycorrhizal Mutualists.</title>
        <authorList>
            <consortium name="DOE Joint Genome Institute"/>
            <consortium name="Mycorrhizal Genomics Consortium"/>
            <person name="Kohler A."/>
            <person name="Kuo A."/>
            <person name="Nagy L.G."/>
            <person name="Floudas D."/>
            <person name="Copeland A."/>
            <person name="Barry K.W."/>
            <person name="Cichocki N."/>
            <person name="Veneault-Fourrey C."/>
            <person name="LaButti K."/>
            <person name="Lindquist E.A."/>
            <person name="Lipzen A."/>
            <person name="Lundell T."/>
            <person name="Morin E."/>
            <person name="Murat C."/>
            <person name="Riley R."/>
            <person name="Ohm R."/>
            <person name="Sun H."/>
            <person name="Tunlid A."/>
            <person name="Henrissat B."/>
            <person name="Grigoriev I.V."/>
            <person name="Hibbett D.S."/>
            <person name="Martin F."/>
        </authorList>
    </citation>
    <scope>NUCLEOTIDE SEQUENCE [LARGE SCALE GENOMIC DNA]</scope>
    <source>
        <strain evidence="3">F 1598</strain>
    </source>
</reference>
<dbReference type="EMBL" id="KN833016">
    <property type="protein sequence ID" value="KIM78484.1"/>
    <property type="molecule type" value="Genomic_DNA"/>
</dbReference>
<feature type="non-terminal residue" evidence="2">
    <location>
        <position position="615"/>
    </location>
</feature>